<reference evidence="2 3" key="1">
    <citation type="journal article" date="2018" name="Nat. Genet.">
        <title>The Rosa genome provides new insights in the design of modern roses.</title>
        <authorList>
            <person name="Bendahmane M."/>
        </authorList>
    </citation>
    <scope>NUCLEOTIDE SEQUENCE [LARGE SCALE GENOMIC DNA]</scope>
    <source>
        <strain evidence="3">cv. Old Blush</strain>
    </source>
</reference>
<accession>A0A2P6PPL0</accession>
<feature type="region of interest" description="Disordered" evidence="1">
    <location>
        <begin position="52"/>
        <end position="72"/>
    </location>
</feature>
<dbReference type="Proteomes" id="UP000238479">
    <property type="component" value="Chromosome 6"/>
</dbReference>
<evidence type="ECO:0000256" key="1">
    <source>
        <dbReference type="SAM" id="MobiDB-lite"/>
    </source>
</evidence>
<dbReference type="AlphaFoldDB" id="A0A2P6PPL0"/>
<proteinExistence type="predicted"/>
<name>A0A2P6PPL0_ROSCH</name>
<dbReference type="EMBL" id="PDCK01000044">
    <property type="protein sequence ID" value="PRQ23851.1"/>
    <property type="molecule type" value="Genomic_DNA"/>
</dbReference>
<organism evidence="2 3">
    <name type="scientific">Rosa chinensis</name>
    <name type="common">China rose</name>
    <dbReference type="NCBI Taxonomy" id="74649"/>
    <lineage>
        <taxon>Eukaryota</taxon>
        <taxon>Viridiplantae</taxon>
        <taxon>Streptophyta</taxon>
        <taxon>Embryophyta</taxon>
        <taxon>Tracheophyta</taxon>
        <taxon>Spermatophyta</taxon>
        <taxon>Magnoliopsida</taxon>
        <taxon>eudicotyledons</taxon>
        <taxon>Gunneridae</taxon>
        <taxon>Pentapetalae</taxon>
        <taxon>rosids</taxon>
        <taxon>fabids</taxon>
        <taxon>Rosales</taxon>
        <taxon>Rosaceae</taxon>
        <taxon>Rosoideae</taxon>
        <taxon>Rosoideae incertae sedis</taxon>
        <taxon>Rosa</taxon>
    </lineage>
</organism>
<keyword evidence="3" id="KW-1185">Reference proteome</keyword>
<dbReference type="Gramene" id="PRQ23851">
    <property type="protein sequence ID" value="PRQ23851"/>
    <property type="gene ID" value="RchiOBHm_Chr6g0265961"/>
</dbReference>
<evidence type="ECO:0008006" key="4">
    <source>
        <dbReference type="Google" id="ProtNLM"/>
    </source>
</evidence>
<protein>
    <recommendedName>
        <fullName evidence="4">Reverse transcriptase domain-containing protein</fullName>
    </recommendedName>
</protein>
<evidence type="ECO:0000313" key="2">
    <source>
        <dbReference type="EMBL" id="PRQ23851.1"/>
    </source>
</evidence>
<feature type="compositionally biased region" description="Polar residues" evidence="1">
    <location>
        <begin position="59"/>
        <end position="72"/>
    </location>
</feature>
<comment type="caution">
    <text evidence="2">The sequence shown here is derived from an EMBL/GenBank/DDBJ whole genome shotgun (WGS) entry which is preliminary data.</text>
</comment>
<sequence>MIRDEIKGEVIPKEIEGVLESYVDVMPPELPKELPPRRSVDHEIKLLPGGQTACKGALQNGSPRTGGTSKAA</sequence>
<evidence type="ECO:0000313" key="3">
    <source>
        <dbReference type="Proteomes" id="UP000238479"/>
    </source>
</evidence>
<gene>
    <name evidence="2" type="ORF">RchiOBHm_Chr6g0265961</name>
</gene>